<accession>A0A081RAB8</accession>
<organism evidence="2 3">
    <name type="scientific">Sphingobium chlorophenolicum</name>
    <dbReference type="NCBI Taxonomy" id="46429"/>
    <lineage>
        <taxon>Bacteria</taxon>
        <taxon>Pseudomonadati</taxon>
        <taxon>Pseudomonadota</taxon>
        <taxon>Alphaproteobacteria</taxon>
        <taxon>Sphingomonadales</taxon>
        <taxon>Sphingomonadaceae</taxon>
        <taxon>Sphingobium</taxon>
    </lineage>
</organism>
<evidence type="ECO:0000313" key="2">
    <source>
        <dbReference type="EMBL" id="KEQ52141.1"/>
    </source>
</evidence>
<protein>
    <submittedName>
        <fullName evidence="2">Uncharacterized protein</fullName>
    </submittedName>
</protein>
<gene>
    <name evidence="2" type="ORF">BV95_03558</name>
</gene>
<dbReference type="EMBL" id="JFHR01000050">
    <property type="protein sequence ID" value="KEQ52141.1"/>
    <property type="molecule type" value="Genomic_DNA"/>
</dbReference>
<feature type="compositionally biased region" description="Basic and acidic residues" evidence="1">
    <location>
        <begin position="1"/>
        <end position="13"/>
    </location>
</feature>
<dbReference type="AlphaFoldDB" id="A0A081RAB8"/>
<dbReference type="Proteomes" id="UP000028411">
    <property type="component" value="Unassembled WGS sequence"/>
</dbReference>
<evidence type="ECO:0000256" key="1">
    <source>
        <dbReference type="SAM" id="MobiDB-lite"/>
    </source>
</evidence>
<proteinExistence type="predicted"/>
<feature type="region of interest" description="Disordered" evidence="1">
    <location>
        <begin position="1"/>
        <end position="20"/>
    </location>
</feature>
<name>A0A081RAB8_SPHCR</name>
<reference evidence="2 3" key="1">
    <citation type="submission" date="2014-02" db="EMBL/GenBank/DDBJ databases">
        <title>Whole genome sequence of Sphingobium chlorophenolicum NBRC 16172.</title>
        <authorList>
            <person name="Gan H.M."/>
            <person name="Gan H.Y."/>
            <person name="Chew T.H."/>
            <person name="Savka M.A."/>
        </authorList>
    </citation>
    <scope>NUCLEOTIDE SEQUENCE [LARGE SCALE GENOMIC DNA]</scope>
    <source>
        <strain evidence="2 3">NBRC 16172</strain>
    </source>
</reference>
<dbReference type="RefSeq" id="WP_081873428.1">
    <property type="nucleotide sequence ID" value="NZ_JFHR01000050.1"/>
</dbReference>
<evidence type="ECO:0000313" key="3">
    <source>
        <dbReference type="Proteomes" id="UP000028411"/>
    </source>
</evidence>
<sequence length="108" mass="11736">MRWQGKKAEKIHSASEQATEDPEILRLEAQFDQHVADIAKILNRCLGFLDELGLSQAGAHLGAAINTLPGQAAVLPIELFDLIADLPAVPPPPRVINGRCALPKRPDR</sequence>
<comment type="caution">
    <text evidence="2">The sequence shown here is derived from an EMBL/GenBank/DDBJ whole genome shotgun (WGS) entry which is preliminary data.</text>
</comment>